<dbReference type="InterPro" id="IPR033907">
    <property type="entry name" value="Endolysin_autolysin"/>
</dbReference>
<dbReference type="SUPFAM" id="SSF53955">
    <property type="entry name" value="Lysozyme-like"/>
    <property type="match status" value="1"/>
</dbReference>
<dbReference type="InterPro" id="IPR023347">
    <property type="entry name" value="Lysozyme_dom_sf"/>
</dbReference>
<dbReference type="Gene3D" id="1.10.530.40">
    <property type="match status" value="1"/>
</dbReference>
<evidence type="ECO:0000256" key="4">
    <source>
        <dbReference type="ARBA" id="ARBA00022801"/>
    </source>
</evidence>
<dbReference type="CDD" id="cd00737">
    <property type="entry name" value="lyz_endolysin_autolysin"/>
    <property type="match status" value="1"/>
</dbReference>
<dbReference type="GO" id="GO:0009253">
    <property type="term" value="P:peptidoglycan catabolic process"/>
    <property type="evidence" value="ECO:0007669"/>
    <property type="project" value="InterPro"/>
</dbReference>
<evidence type="ECO:0000256" key="6">
    <source>
        <dbReference type="ARBA" id="ARBA00023295"/>
    </source>
</evidence>
<dbReference type="AlphaFoldDB" id="A0A437RIC2"/>
<dbReference type="GO" id="GO:0003796">
    <property type="term" value="F:lysozyme activity"/>
    <property type="evidence" value="ECO:0007669"/>
    <property type="project" value="UniProtKB-EC"/>
</dbReference>
<keyword evidence="5" id="KW-1035">Host cytoplasm</keyword>
<accession>A0A437RIC2</accession>
<dbReference type="InterPro" id="IPR023346">
    <property type="entry name" value="Lysozyme-like_dom_sf"/>
</dbReference>
<dbReference type="GO" id="GO:0042742">
    <property type="term" value="P:defense response to bacterium"/>
    <property type="evidence" value="ECO:0007669"/>
    <property type="project" value="UniProtKB-KW"/>
</dbReference>
<dbReference type="InterPro" id="IPR002196">
    <property type="entry name" value="Glyco_hydro_24"/>
</dbReference>
<dbReference type="RefSeq" id="WP_128228839.1">
    <property type="nucleotide sequence ID" value="NZ_SACR01000003.1"/>
</dbReference>
<keyword evidence="3 7" id="KW-0081">Bacteriolytic enzyme</keyword>
<dbReference type="EMBL" id="SACR01000003">
    <property type="protein sequence ID" value="RVU46479.1"/>
    <property type="molecule type" value="Genomic_DNA"/>
</dbReference>
<dbReference type="Pfam" id="PF00959">
    <property type="entry name" value="Phage_lysozyme"/>
    <property type="match status" value="1"/>
</dbReference>
<organism evidence="9 10">
    <name type="scientific">Rubrivivax rivuli</name>
    <dbReference type="NCBI Taxonomy" id="1862385"/>
    <lineage>
        <taxon>Bacteria</taxon>
        <taxon>Pseudomonadati</taxon>
        <taxon>Pseudomonadota</taxon>
        <taxon>Betaproteobacteria</taxon>
        <taxon>Burkholderiales</taxon>
        <taxon>Sphaerotilaceae</taxon>
        <taxon>Rubrivivax</taxon>
    </lineage>
</organism>
<keyword evidence="6 7" id="KW-0326">Glycosidase</keyword>
<keyword evidence="10" id="KW-1185">Reference proteome</keyword>
<dbReference type="GO" id="GO:0031640">
    <property type="term" value="P:killing of cells of another organism"/>
    <property type="evidence" value="ECO:0007669"/>
    <property type="project" value="UniProtKB-KW"/>
</dbReference>
<evidence type="ECO:0000256" key="7">
    <source>
        <dbReference type="RuleBase" id="RU003788"/>
    </source>
</evidence>
<comment type="similarity">
    <text evidence="7">Belongs to the glycosyl hydrolase 24 family.</text>
</comment>
<comment type="catalytic activity">
    <reaction evidence="1 7">
        <text>Hydrolysis of (1-&gt;4)-beta-linkages between N-acetylmuramic acid and N-acetyl-D-glucosamine residues in a peptidoglycan and between N-acetyl-D-glucosamine residues in chitodextrins.</text>
        <dbReference type="EC" id="3.2.1.17"/>
    </reaction>
</comment>
<feature type="region of interest" description="Disordered" evidence="8">
    <location>
        <begin position="203"/>
        <end position="266"/>
    </location>
</feature>
<protein>
    <recommendedName>
        <fullName evidence="7">Lysozyme</fullName>
        <ecNumber evidence="7">3.2.1.17</ecNumber>
    </recommendedName>
</protein>
<dbReference type="InterPro" id="IPR034690">
    <property type="entry name" value="Endolysin_T4_type"/>
</dbReference>
<evidence type="ECO:0000313" key="9">
    <source>
        <dbReference type="EMBL" id="RVU46479.1"/>
    </source>
</evidence>
<proteinExistence type="inferred from homology"/>
<dbReference type="GO" id="GO:0016998">
    <property type="term" value="P:cell wall macromolecule catabolic process"/>
    <property type="evidence" value="ECO:0007669"/>
    <property type="project" value="InterPro"/>
</dbReference>
<evidence type="ECO:0000256" key="1">
    <source>
        <dbReference type="ARBA" id="ARBA00000632"/>
    </source>
</evidence>
<comment type="caution">
    <text evidence="9">The sequence shown here is derived from an EMBL/GenBank/DDBJ whole genome shotgun (WGS) entry which is preliminary data.</text>
</comment>
<evidence type="ECO:0000256" key="3">
    <source>
        <dbReference type="ARBA" id="ARBA00022638"/>
    </source>
</evidence>
<dbReference type="EC" id="3.2.1.17" evidence="7"/>
<gene>
    <name evidence="9" type="ORF">EOE66_11705</name>
</gene>
<name>A0A437RIC2_9BURK</name>
<feature type="compositionally biased region" description="Basic residues" evidence="8">
    <location>
        <begin position="214"/>
        <end position="266"/>
    </location>
</feature>
<evidence type="ECO:0000256" key="2">
    <source>
        <dbReference type="ARBA" id="ARBA00022529"/>
    </source>
</evidence>
<evidence type="ECO:0000256" key="8">
    <source>
        <dbReference type="SAM" id="MobiDB-lite"/>
    </source>
</evidence>
<evidence type="ECO:0000256" key="5">
    <source>
        <dbReference type="ARBA" id="ARBA00023200"/>
    </source>
</evidence>
<reference evidence="9 10" key="1">
    <citation type="submission" date="2019-01" db="EMBL/GenBank/DDBJ databases">
        <authorList>
            <person name="Chen W.-M."/>
        </authorList>
    </citation>
    <scope>NUCLEOTIDE SEQUENCE [LARGE SCALE GENOMIC DNA]</scope>
    <source>
        <strain evidence="9 10">KYPY4</strain>
    </source>
</reference>
<keyword evidence="2 7" id="KW-0929">Antimicrobial</keyword>
<dbReference type="PANTHER" id="PTHR38107:SF3">
    <property type="entry name" value="LYSOZYME RRRD-RELATED"/>
    <property type="match status" value="1"/>
</dbReference>
<dbReference type="PANTHER" id="PTHR38107">
    <property type="match status" value="1"/>
</dbReference>
<dbReference type="OrthoDB" id="5327667at2"/>
<dbReference type="InterPro" id="IPR051018">
    <property type="entry name" value="Bacteriophage_GH24"/>
</dbReference>
<dbReference type="Proteomes" id="UP000285575">
    <property type="component" value="Unassembled WGS sequence"/>
</dbReference>
<evidence type="ECO:0000313" key="10">
    <source>
        <dbReference type="Proteomes" id="UP000285575"/>
    </source>
</evidence>
<keyword evidence="4 7" id="KW-0378">Hydrolase</keyword>
<sequence length="266" mass="28196">MPSVQRAPLRDVPAQAVDLIKAFEGIPDGDPSTVLIDPYLCPADVWTIGWGHAITEGGVQLKGSANRARAKALYPGGITRAQAEALLAGDLIPRAAVVSRLCKVPLNDGQFGALIALLYNIGEGNLAASTLLRRLNQGDIAAAAEQFLVWDKARVKGVLTALRGLTRRRRAERAMFLGEDWRAAGELGLVTRGRAEKMEVLPVPEAPEGDRPKKAAVKKAPAKKAVAKKAVKPTKAAAKKAPAKKTPAKKAPARKAAAKKPAPARR</sequence>
<dbReference type="HAMAP" id="MF_04110">
    <property type="entry name" value="ENDOLYSIN_T4"/>
    <property type="match status" value="1"/>
</dbReference>